<evidence type="ECO:0000313" key="2">
    <source>
        <dbReference type="Proteomes" id="UP000632222"/>
    </source>
</evidence>
<organism evidence="1 2">
    <name type="scientific">Deinococcus roseus</name>
    <dbReference type="NCBI Taxonomy" id="392414"/>
    <lineage>
        <taxon>Bacteria</taxon>
        <taxon>Thermotogati</taxon>
        <taxon>Deinococcota</taxon>
        <taxon>Deinococci</taxon>
        <taxon>Deinococcales</taxon>
        <taxon>Deinococcaceae</taxon>
        <taxon>Deinococcus</taxon>
    </lineage>
</organism>
<keyword evidence="2" id="KW-1185">Reference proteome</keyword>
<dbReference type="RefSeq" id="WP_188998015.1">
    <property type="nucleotide sequence ID" value="NZ_BMOD01000001.1"/>
</dbReference>
<dbReference type="Proteomes" id="UP000632222">
    <property type="component" value="Unassembled WGS sequence"/>
</dbReference>
<accession>A0ABQ2CT26</accession>
<evidence type="ECO:0000313" key="1">
    <source>
        <dbReference type="EMBL" id="GGJ18120.1"/>
    </source>
</evidence>
<reference evidence="2" key="1">
    <citation type="journal article" date="2019" name="Int. J. Syst. Evol. Microbiol.">
        <title>The Global Catalogue of Microorganisms (GCM) 10K type strain sequencing project: providing services to taxonomists for standard genome sequencing and annotation.</title>
        <authorList>
            <consortium name="The Broad Institute Genomics Platform"/>
            <consortium name="The Broad Institute Genome Sequencing Center for Infectious Disease"/>
            <person name="Wu L."/>
            <person name="Ma J."/>
        </authorList>
    </citation>
    <scope>NUCLEOTIDE SEQUENCE [LARGE SCALE GENOMIC DNA]</scope>
    <source>
        <strain evidence="2">JCM 14370</strain>
    </source>
</reference>
<sequence length="190" mass="22202">MRESKGRYISTDGTIEFNIAIYSDWIRFELFGLKIDCALDYISIGDNWIFEGYFEFDLPVLISRDSPQESVFCFKIQYLREYPYVNSEMSLNNARIFTDEWIEGSKIEKYNQDFYFVCCATCKWGAKFEASAEGYACYAETENDRLILLRSPKYPFVWAGIDRLPCVLPTHHCDQFELRPGHPALAPEQP</sequence>
<dbReference type="EMBL" id="BMOD01000001">
    <property type="protein sequence ID" value="GGJ18120.1"/>
    <property type="molecule type" value="Genomic_DNA"/>
</dbReference>
<name>A0ABQ2CT26_9DEIO</name>
<gene>
    <name evidence="1" type="ORF">GCM10008938_00320</name>
</gene>
<protein>
    <submittedName>
        <fullName evidence="1">Uncharacterized protein</fullName>
    </submittedName>
</protein>
<proteinExistence type="predicted"/>
<comment type="caution">
    <text evidence="1">The sequence shown here is derived from an EMBL/GenBank/DDBJ whole genome shotgun (WGS) entry which is preliminary data.</text>
</comment>